<protein>
    <submittedName>
        <fullName evidence="1">Uncharacterized protein</fullName>
    </submittedName>
</protein>
<comment type="caution">
    <text evidence="1">The sequence shown here is derived from an EMBL/GenBank/DDBJ whole genome shotgun (WGS) entry which is preliminary data.</text>
</comment>
<gene>
    <name evidence="1" type="ORF">V5799_010670</name>
</gene>
<sequence>MKTTLTRGSYFEETAQCLCDELAVELGSARVSALSVERQVLCALRFFASGGFQGAVGNEENVGAAQPTVNKPLRRAAETNVNVGSQKGSVRFPGRPEEKAAAKEGVLCLNVRRGSISGVVGCVYWALITIKESGGSAANEPQAVLRCGRNNLWREHAEERLLDDGDFFSGRLSTHWSHGCLHQLHDITDLTQQKACTTRHMLSPNLWLSAVLVCRRAASVAFKGTGCTSASGSGQCASSPHVLHFTASVWMCPYQQRVQATLPLTQITTGHL</sequence>
<evidence type="ECO:0000313" key="2">
    <source>
        <dbReference type="Proteomes" id="UP001321473"/>
    </source>
</evidence>
<keyword evidence="2" id="KW-1185">Reference proteome</keyword>
<name>A0AAQ4EJ85_AMBAM</name>
<evidence type="ECO:0000313" key="1">
    <source>
        <dbReference type="EMBL" id="KAK8774797.1"/>
    </source>
</evidence>
<dbReference type="Proteomes" id="UP001321473">
    <property type="component" value="Unassembled WGS sequence"/>
</dbReference>
<organism evidence="1 2">
    <name type="scientific">Amblyomma americanum</name>
    <name type="common">Lone star tick</name>
    <dbReference type="NCBI Taxonomy" id="6943"/>
    <lineage>
        <taxon>Eukaryota</taxon>
        <taxon>Metazoa</taxon>
        <taxon>Ecdysozoa</taxon>
        <taxon>Arthropoda</taxon>
        <taxon>Chelicerata</taxon>
        <taxon>Arachnida</taxon>
        <taxon>Acari</taxon>
        <taxon>Parasitiformes</taxon>
        <taxon>Ixodida</taxon>
        <taxon>Ixodoidea</taxon>
        <taxon>Ixodidae</taxon>
        <taxon>Amblyomminae</taxon>
        <taxon>Amblyomma</taxon>
    </lineage>
</organism>
<dbReference type="AlphaFoldDB" id="A0AAQ4EJ85"/>
<proteinExistence type="predicted"/>
<dbReference type="EMBL" id="JARKHS020014988">
    <property type="protein sequence ID" value="KAK8774797.1"/>
    <property type="molecule type" value="Genomic_DNA"/>
</dbReference>
<reference evidence="1 2" key="1">
    <citation type="journal article" date="2023" name="Arcadia Sci">
        <title>De novo assembly of a long-read Amblyomma americanum tick genome.</title>
        <authorList>
            <person name="Chou S."/>
            <person name="Poskanzer K.E."/>
            <person name="Rollins M."/>
            <person name="Thuy-Boun P.S."/>
        </authorList>
    </citation>
    <scope>NUCLEOTIDE SEQUENCE [LARGE SCALE GENOMIC DNA]</scope>
    <source>
        <strain evidence="1">F_SG_1</strain>
        <tissue evidence="1">Salivary glands</tissue>
    </source>
</reference>
<accession>A0AAQ4EJ85</accession>